<dbReference type="Proteomes" id="UP000700334">
    <property type="component" value="Unassembled WGS sequence"/>
</dbReference>
<dbReference type="EMBL" id="JAGFMF010011712">
    <property type="protein sequence ID" value="KAG8515247.1"/>
    <property type="molecule type" value="Genomic_DNA"/>
</dbReference>
<dbReference type="OrthoDB" id="1164111at2759"/>
<dbReference type="SUPFAM" id="SSF53098">
    <property type="entry name" value="Ribonuclease H-like"/>
    <property type="match status" value="1"/>
</dbReference>
<protein>
    <submittedName>
        <fullName evidence="1">CCR4-NOT transcription complex subunit 7</fullName>
    </submittedName>
</protein>
<dbReference type="InterPro" id="IPR012337">
    <property type="entry name" value="RNaseH-like_sf"/>
</dbReference>
<evidence type="ECO:0000313" key="2">
    <source>
        <dbReference type="Proteomes" id="UP000700334"/>
    </source>
</evidence>
<comment type="caution">
    <text evidence="1">The sequence shown here is derived from an EMBL/GenBank/DDBJ whole genome shotgun (WGS) entry which is preliminary data.</text>
</comment>
<organism evidence="1 2">
    <name type="scientific">Galemys pyrenaicus</name>
    <name type="common">Iberian desman</name>
    <name type="synonym">Pyrenean desman</name>
    <dbReference type="NCBI Taxonomy" id="202257"/>
    <lineage>
        <taxon>Eukaryota</taxon>
        <taxon>Metazoa</taxon>
        <taxon>Chordata</taxon>
        <taxon>Craniata</taxon>
        <taxon>Vertebrata</taxon>
        <taxon>Euteleostomi</taxon>
        <taxon>Mammalia</taxon>
        <taxon>Eutheria</taxon>
        <taxon>Laurasiatheria</taxon>
        <taxon>Eulipotyphla</taxon>
        <taxon>Talpidae</taxon>
        <taxon>Galemys</taxon>
    </lineage>
</organism>
<accession>A0A8J6AAL1</accession>
<evidence type="ECO:0000313" key="1">
    <source>
        <dbReference type="EMBL" id="KAG8515247.1"/>
    </source>
</evidence>
<dbReference type="AlphaFoldDB" id="A0A8J6AAL1"/>
<feature type="non-terminal residue" evidence="1">
    <location>
        <position position="1"/>
    </location>
</feature>
<proteinExistence type="predicted"/>
<sequence length="191" mass="22262">MSVASIYHSQRICELWTCKLDENMKKFVNMNTESPETAGMVTRTISECRSNAGYCTNYCGVIVTDSSARTDICEQIRRILSRNFNLQVTNICTQFKKHEENEIETQFFVEFLMTSGVILFKILANFNFLQEELDFSEFLSFFILVIYDIKTDRTTTSGKPESHSLLTGMAFFQMRETFFEDHIDDVNYCDR</sequence>
<reference evidence="1" key="1">
    <citation type="journal article" date="2021" name="Evol. Appl.">
        <title>The genome of the Pyrenean desman and the effects of bottlenecks and inbreeding on the genomic landscape of an endangered species.</title>
        <authorList>
            <person name="Escoda L."/>
            <person name="Castresana J."/>
        </authorList>
    </citation>
    <scope>NUCLEOTIDE SEQUENCE</scope>
    <source>
        <strain evidence="1">IBE-C5619</strain>
    </source>
</reference>
<name>A0A8J6AAL1_GALPY</name>
<gene>
    <name evidence="1" type="ORF">J0S82_008601</name>
</gene>
<keyword evidence="2" id="KW-1185">Reference proteome</keyword>